<accession>A0A3B0TS70</accession>
<evidence type="ECO:0000313" key="1">
    <source>
        <dbReference type="EMBL" id="VAW21481.1"/>
    </source>
</evidence>
<proteinExistence type="predicted"/>
<reference evidence="1" key="1">
    <citation type="submission" date="2018-06" db="EMBL/GenBank/DDBJ databases">
        <authorList>
            <person name="Zhirakovskaya E."/>
        </authorList>
    </citation>
    <scope>NUCLEOTIDE SEQUENCE</scope>
</reference>
<gene>
    <name evidence="1" type="ORF">MNBD_ALPHA12-1877</name>
</gene>
<organism evidence="1">
    <name type="scientific">hydrothermal vent metagenome</name>
    <dbReference type="NCBI Taxonomy" id="652676"/>
    <lineage>
        <taxon>unclassified sequences</taxon>
        <taxon>metagenomes</taxon>
        <taxon>ecological metagenomes</taxon>
    </lineage>
</organism>
<protein>
    <recommendedName>
        <fullName evidence="2">DUF2946 domain-containing protein</fullName>
    </recommendedName>
</protein>
<dbReference type="AlphaFoldDB" id="A0A3B0TS70"/>
<sequence length="120" mass="12829">MLNTGNSSFKAGRANRIVRILVALLFLIAVPLNAFAMNSSGLISSGVMSSSGLTMMQMEEHGHHDGADVSNCQMMTQCTAAMSGPDRFDLSGVLLKSELILPPQIVRARVVAPPFHPPIH</sequence>
<evidence type="ECO:0008006" key="2">
    <source>
        <dbReference type="Google" id="ProtNLM"/>
    </source>
</evidence>
<dbReference type="EMBL" id="UOEO01000172">
    <property type="protein sequence ID" value="VAW21481.1"/>
    <property type="molecule type" value="Genomic_DNA"/>
</dbReference>
<name>A0A3B0TS70_9ZZZZ</name>